<feature type="compositionally biased region" description="Polar residues" evidence="7">
    <location>
        <begin position="894"/>
        <end position="907"/>
    </location>
</feature>
<dbReference type="Pfam" id="PF24668">
    <property type="entry name" value="KH_Vigilin"/>
    <property type="match status" value="1"/>
</dbReference>
<feature type="region of interest" description="Disordered" evidence="7">
    <location>
        <begin position="894"/>
        <end position="914"/>
    </location>
</feature>
<comment type="caution">
    <text evidence="9">The sequence shown here is derived from an EMBL/GenBank/DDBJ whole genome shotgun (WGS) entry which is preliminary data.</text>
</comment>
<dbReference type="CDD" id="cd22415">
    <property type="entry name" value="KH-I_Vigilin_rpt12"/>
    <property type="match status" value="1"/>
</dbReference>
<dbReference type="CDD" id="cd22416">
    <property type="entry name" value="KH-I_Vigilin_rpt13"/>
    <property type="match status" value="1"/>
</dbReference>
<dbReference type="CDD" id="cd22408">
    <property type="entry name" value="KH-I_Vigilin_rpt4"/>
    <property type="match status" value="1"/>
</dbReference>
<keyword evidence="4 5" id="KW-0694">RNA-binding</keyword>
<dbReference type="PROSITE" id="PS50084">
    <property type="entry name" value="KH_TYPE_1"/>
    <property type="match status" value="13"/>
</dbReference>
<keyword evidence="6" id="KW-0175">Coiled coil</keyword>
<organism evidence="9 10">
    <name type="scientific">Cotesia congregata</name>
    <name type="common">Parasitoid wasp</name>
    <name type="synonym">Apanteles congregatus</name>
    <dbReference type="NCBI Taxonomy" id="51543"/>
    <lineage>
        <taxon>Eukaryota</taxon>
        <taxon>Metazoa</taxon>
        <taxon>Ecdysozoa</taxon>
        <taxon>Arthropoda</taxon>
        <taxon>Hexapoda</taxon>
        <taxon>Insecta</taxon>
        <taxon>Pterygota</taxon>
        <taxon>Neoptera</taxon>
        <taxon>Endopterygota</taxon>
        <taxon>Hymenoptera</taxon>
        <taxon>Apocrita</taxon>
        <taxon>Ichneumonoidea</taxon>
        <taxon>Braconidae</taxon>
        <taxon>Microgastrinae</taxon>
        <taxon>Cotesia</taxon>
    </lineage>
</organism>
<evidence type="ECO:0000256" key="2">
    <source>
        <dbReference type="ARBA" id="ARBA00022490"/>
    </source>
</evidence>
<dbReference type="GO" id="GO:0010468">
    <property type="term" value="P:regulation of gene expression"/>
    <property type="evidence" value="ECO:0007669"/>
    <property type="project" value="UniProtKB-ARBA"/>
</dbReference>
<feature type="domain" description="K Homology" evidence="8">
    <location>
        <begin position="699"/>
        <end position="768"/>
    </location>
</feature>
<keyword evidence="3" id="KW-0677">Repeat</keyword>
<keyword evidence="10" id="KW-1185">Reference proteome</keyword>
<proteinExistence type="predicted"/>
<dbReference type="EMBL" id="CAJNRD030001119">
    <property type="protein sequence ID" value="CAG5087306.1"/>
    <property type="molecule type" value="Genomic_DNA"/>
</dbReference>
<dbReference type="SUPFAM" id="SSF54791">
    <property type="entry name" value="Eukaryotic type KH-domain (KH-domain type I)"/>
    <property type="match status" value="13"/>
</dbReference>
<feature type="region of interest" description="Disordered" evidence="7">
    <location>
        <begin position="1176"/>
        <end position="1258"/>
    </location>
</feature>
<evidence type="ECO:0000256" key="1">
    <source>
        <dbReference type="ARBA" id="ARBA00004496"/>
    </source>
</evidence>
<dbReference type="PANTHER" id="PTHR10627:SF31">
    <property type="entry name" value="DODECA-SATELLITE-BINDING PROTEIN 1, ISOFORM A"/>
    <property type="match status" value="1"/>
</dbReference>
<dbReference type="InterPro" id="IPR004087">
    <property type="entry name" value="KH_dom"/>
</dbReference>
<dbReference type="Pfam" id="PF00013">
    <property type="entry name" value="KH_1"/>
    <property type="match status" value="12"/>
</dbReference>
<name>A0A8J2H8X0_COTCN</name>
<evidence type="ECO:0000256" key="3">
    <source>
        <dbReference type="ARBA" id="ARBA00022737"/>
    </source>
</evidence>
<feature type="domain" description="K Homology" evidence="8">
    <location>
        <begin position="49"/>
        <end position="123"/>
    </location>
</feature>
<keyword evidence="2" id="KW-0963">Cytoplasm</keyword>
<feature type="domain" description="K Homology" evidence="8">
    <location>
        <begin position="845"/>
        <end position="945"/>
    </location>
</feature>
<feature type="domain" description="K Homology" evidence="8">
    <location>
        <begin position="408"/>
        <end position="475"/>
    </location>
</feature>
<feature type="domain" description="K Homology" evidence="8">
    <location>
        <begin position="268"/>
        <end position="336"/>
    </location>
</feature>
<evidence type="ECO:0000259" key="8">
    <source>
        <dbReference type="SMART" id="SM00322"/>
    </source>
</evidence>
<dbReference type="FunFam" id="3.30.1370.10:FF:000018">
    <property type="entry name" value="vigilin isoform X1"/>
    <property type="match status" value="1"/>
</dbReference>
<evidence type="ECO:0000256" key="4">
    <source>
        <dbReference type="ARBA" id="ARBA00022884"/>
    </source>
</evidence>
<protein>
    <submittedName>
        <fullName evidence="9">Similar to Hdlbp: Vigilin (Mus musculus)</fullName>
    </submittedName>
</protein>
<dbReference type="CDD" id="cd22412">
    <property type="entry name" value="KH-I_Vigilin_rpt9"/>
    <property type="match status" value="1"/>
</dbReference>
<dbReference type="CDD" id="cd22406">
    <property type="entry name" value="KH-I_Vigilin_rpt2"/>
    <property type="match status" value="1"/>
</dbReference>
<evidence type="ECO:0000313" key="9">
    <source>
        <dbReference type="EMBL" id="CAG5087306.1"/>
    </source>
</evidence>
<feature type="domain" description="K Homology" evidence="8">
    <location>
        <begin position="196"/>
        <end position="263"/>
    </location>
</feature>
<feature type="domain" description="K Homology" evidence="8">
    <location>
        <begin position="124"/>
        <end position="192"/>
    </location>
</feature>
<dbReference type="CDD" id="cd22407">
    <property type="entry name" value="KH-I_Vigilin_rpt3"/>
    <property type="match status" value="1"/>
</dbReference>
<feature type="domain" description="K Homology" evidence="8">
    <location>
        <begin position="337"/>
        <end position="403"/>
    </location>
</feature>
<dbReference type="SMART" id="SM00322">
    <property type="entry name" value="KH"/>
    <property type="match status" value="15"/>
</dbReference>
<dbReference type="CDD" id="cd22411">
    <property type="entry name" value="KH-I_Vigilin_rpt8"/>
    <property type="match status" value="1"/>
</dbReference>
<dbReference type="PANTHER" id="PTHR10627">
    <property type="entry name" value="SCP160"/>
    <property type="match status" value="1"/>
</dbReference>
<feature type="coiled-coil region" evidence="6">
    <location>
        <begin position="749"/>
        <end position="776"/>
    </location>
</feature>
<reference evidence="9" key="1">
    <citation type="submission" date="2021-04" db="EMBL/GenBank/DDBJ databases">
        <authorList>
            <person name="Chebbi M.A.C M."/>
        </authorList>
    </citation>
    <scope>NUCLEOTIDE SEQUENCE</scope>
</reference>
<gene>
    <name evidence="9" type="ORF">HICCMSTLAB_LOCUS4480</name>
</gene>
<dbReference type="CDD" id="cd22409">
    <property type="entry name" value="KH-I_Vigilin_rpt5"/>
    <property type="match status" value="1"/>
</dbReference>
<evidence type="ECO:0000256" key="5">
    <source>
        <dbReference type="PROSITE-ProRule" id="PRU00117"/>
    </source>
</evidence>
<feature type="domain" description="K Homology" evidence="8">
    <location>
        <begin position="479"/>
        <end position="548"/>
    </location>
</feature>
<evidence type="ECO:0000256" key="7">
    <source>
        <dbReference type="SAM" id="MobiDB-lite"/>
    </source>
</evidence>
<dbReference type="AlphaFoldDB" id="A0A8J2H8X0"/>
<dbReference type="Proteomes" id="UP000786811">
    <property type="component" value="Unassembled WGS sequence"/>
</dbReference>
<dbReference type="GO" id="GO:0003729">
    <property type="term" value="F:mRNA binding"/>
    <property type="evidence" value="ECO:0007669"/>
    <property type="project" value="TreeGrafter"/>
</dbReference>
<evidence type="ECO:0000256" key="6">
    <source>
        <dbReference type="SAM" id="Coils"/>
    </source>
</evidence>
<feature type="domain" description="K Homology" evidence="8">
    <location>
        <begin position="772"/>
        <end position="841"/>
    </location>
</feature>
<dbReference type="InterPro" id="IPR004088">
    <property type="entry name" value="KH_dom_type_1"/>
</dbReference>
<feature type="compositionally biased region" description="Basic and acidic residues" evidence="7">
    <location>
        <begin position="1176"/>
        <end position="1187"/>
    </location>
</feature>
<feature type="domain" description="K Homology" evidence="8">
    <location>
        <begin position="553"/>
        <end position="621"/>
    </location>
</feature>
<feature type="domain" description="K Homology" evidence="8">
    <location>
        <begin position="1024"/>
        <end position="1093"/>
    </location>
</feature>
<accession>A0A8J2H8X0</accession>
<evidence type="ECO:0000313" key="10">
    <source>
        <dbReference type="Proteomes" id="UP000786811"/>
    </source>
</evidence>
<feature type="domain" description="K Homology" evidence="8">
    <location>
        <begin position="625"/>
        <end position="694"/>
    </location>
</feature>
<dbReference type="CDD" id="cd22418">
    <property type="entry name" value="KH-I_Vigilin_rpt15"/>
    <property type="match status" value="1"/>
</dbReference>
<comment type="subcellular location">
    <subcellularLocation>
        <location evidence="1">Cytoplasm</location>
    </subcellularLocation>
</comment>
<dbReference type="CDD" id="cd22417">
    <property type="entry name" value="KH-I_Vigilin_rpt14"/>
    <property type="match status" value="1"/>
</dbReference>
<sequence length="1258" mass="142237">MQQQLVMEEGTAYEPPTYDETFPELPGSCNHTTISNQLPVNNSMRVGSKTVTTVFHVPLEERKLDHSDKFGEGESMRTCQAIMKETNARIEISSSKSQTLSFVLSGVQSQVLEARRRILATFQTQASKQISIPKEHHRWILGKQRQRLNELEKNTATKINVPSVDVQSDIIVITGTKEGIEKAEHEIKVISDEQSRKAFERIVVPKIYHPFIRAFKDNTIGMNANTSLRINIPPASVQNDEITIAGEKESVVAAKKKIESIYRDVEQRYSSVSVEVPKSQHKYVMGPRNTTITEILQLTGVSVEMPSPDSSTGTITLRGPQEKLGQALDKVYEKANSVRTATVEAPSWIHKYIIGRKGSNIKKITEDLPKVNVDFAENDNKIKIEGPPEEVEKVREQVEAHAQDLINKLTFVELKVDPRYFKHIIGKNGSKVNRLKEETNVFINIFEKDGQNIIRIEGNQAGVTEAEAKLMKTVNKLENEKEKDVIIDHRHYASVIGKKGFNIKEIREKFNNVQITIPGPNEKDDVVKIRGPKLDVDRCHKYLMKLAKELDENSYSIEVPIYKQFHKFIIGRGGMNIRKIREETQTKIELPSEGSADEVIVITGKKENVEMARDMIKKIQNEMSNVVEEEVIIPPKYYNFLIGTGGKIIHSIMEDCGGVTIKFPTAESKSDKVIIRGVKEDVEKAKQQLLEQTNEKQLMSFSDTVRAKTIYHRFIIGRQGANIKKIKESTGARVVFPTDKDEDPEIITIIGKKEAVEKAKAELELAIKEIGNIIEDEITIDPKHHKYFVARRGGVLARIADECGGLQILFPRAGVDSDRVILKGSKECIEAAKQRMREIVHELESKITIECIIPQVHHRTVMGSKGSKVQMVTSEYDVQIKFPEREQINYDEQSLQEPQHEQQINGDKNQETEMNHGPPPCDIIRITGQPENVEKAKKALLDLVPITVQVDVPFDLHRLIIGKSGRDVRVLMSKYDVHINISPADQKKDYIEICGAPANIEEAKQAILERVEDLEAKRQERALKSYELKFQVSPEFHPKLIGRGGVVIKKIRTDFDVQVDFPKKGDPEENTITITGFEKNTHEAKEEILKIVNGLAKEEIKIDSAVHSRFIGARGKNIRRIMEDYKVEIKFPRKTDSDPDLVVIIGSEENVTDAREHLLNLEYEYLQDLEDRERTKSIRGGKHESDRPLGSNESDSGFVVKGGPWEQQQQSQQPRNAPDTASVADFPTFVGHDSNQVSVATPEGPWGKRRDVLANSLK</sequence>
<dbReference type="OrthoDB" id="10027144at2759"/>
<dbReference type="Gene3D" id="3.30.1370.10">
    <property type="entry name" value="K Homology domain, type 1"/>
    <property type="match status" value="15"/>
</dbReference>
<feature type="domain" description="K Homology" evidence="8">
    <location>
        <begin position="946"/>
        <end position="1012"/>
    </location>
</feature>
<dbReference type="InterPro" id="IPR057778">
    <property type="entry name" value="KH_Vigilin_N"/>
</dbReference>
<feature type="domain" description="K Homology" evidence="8">
    <location>
        <begin position="1094"/>
        <end position="1163"/>
    </location>
</feature>
<dbReference type="CDD" id="cd02394">
    <property type="entry name" value="KH-I_Vigilin_rpt6"/>
    <property type="match status" value="1"/>
</dbReference>
<dbReference type="InterPro" id="IPR036612">
    <property type="entry name" value="KH_dom_type_1_sf"/>
</dbReference>
<feature type="coiled-coil region" evidence="6">
    <location>
        <begin position="602"/>
        <end position="629"/>
    </location>
</feature>
<dbReference type="CDD" id="cd22414">
    <property type="entry name" value="KH-I_Vigilin_rpt11"/>
    <property type="match status" value="1"/>
</dbReference>
<dbReference type="CDD" id="cd22413">
    <property type="entry name" value="KH-I_Vigilin_rpt10"/>
    <property type="match status" value="1"/>
</dbReference>
<dbReference type="CDD" id="cd22405">
    <property type="entry name" value="KH-I_Vigilin_rpt1"/>
    <property type="match status" value="1"/>
</dbReference>